<evidence type="ECO:0000256" key="10">
    <source>
        <dbReference type="ARBA" id="ARBA00023002"/>
    </source>
</evidence>
<dbReference type="PANTHER" id="PTHR31517:SF35">
    <property type="entry name" value="PEROXIDASE"/>
    <property type="match status" value="1"/>
</dbReference>
<dbReference type="GO" id="GO:0046872">
    <property type="term" value="F:metal ion binding"/>
    <property type="evidence" value="ECO:0007669"/>
    <property type="project" value="UniProtKB-UniRule"/>
</dbReference>
<feature type="disulfide bond" evidence="19">
    <location>
        <begin position="128"/>
        <end position="328"/>
    </location>
</feature>
<comment type="function">
    <text evidence="2">Removal of H(2)O(2), oxidation of toxic reductants, biosynthesis and degradation of lignin, suberization, auxin catabolism, response to environmental stresses such as wounding, pathogen attack and oxidative stress. These functions might be dependent on each isozyme/isoform in each plant tissue.</text>
</comment>
<dbReference type="FunFam" id="1.10.520.10:FF:000008">
    <property type="entry name" value="Peroxidase"/>
    <property type="match status" value="1"/>
</dbReference>
<comment type="subcellular location">
    <subcellularLocation>
        <location evidence="3 20">Secreted</location>
    </subcellularLocation>
</comment>
<comment type="similarity">
    <text evidence="4">Belongs to the peroxidase family. Ascorbate peroxidase subfamily.</text>
</comment>
<keyword evidence="10 20" id="KW-0560">Oxidoreductase</keyword>
<organism evidence="22">
    <name type="scientific">Panicum hallii</name>
    <dbReference type="NCBI Taxonomy" id="206008"/>
    <lineage>
        <taxon>Eukaryota</taxon>
        <taxon>Viridiplantae</taxon>
        <taxon>Streptophyta</taxon>
        <taxon>Embryophyta</taxon>
        <taxon>Tracheophyta</taxon>
        <taxon>Spermatophyta</taxon>
        <taxon>Magnoliopsida</taxon>
        <taxon>Liliopsida</taxon>
        <taxon>Poales</taxon>
        <taxon>Poaceae</taxon>
        <taxon>PACMAD clade</taxon>
        <taxon>Panicoideae</taxon>
        <taxon>Panicodae</taxon>
        <taxon>Paniceae</taxon>
        <taxon>Panicinae</taxon>
        <taxon>Panicum</taxon>
        <taxon>Panicum sect. Panicum</taxon>
    </lineage>
</organism>
<feature type="binding site" evidence="17">
    <location>
        <position position="201"/>
    </location>
    <ligand>
        <name>Ca(2+)</name>
        <dbReference type="ChEBI" id="CHEBI:29108"/>
        <label>2</label>
    </ligand>
</feature>
<evidence type="ECO:0000256" key="1">
    <source>
        <dbReference type="ARBA" id="ARBA00000189"/>
    </source>
</evidence>
<keyword evidence="8 17" id="KW-0479">Metal-binding</keyword>
<evidence type="ECO:0000256" key="3">
    <source>
        <dbReference type="ARBA" id="ARBA00004613"/>
    </source>
</evidence>
<evidence type="ECO:0000259" key="21">
    <source>
        <dbReference type="PROSITE" id="PS50873"/>
    </source>
</evidence>
<feature type="chain" id="PRO_5015368238" description="Peroxidase" evidence="20">
    <location>
        <begin position="30"/>
        <end position="333"/>
    </location>
</feature>
<dbReference type="PANTHER" id="PTHR31517">
    <property type="match status" value="1"/>
</dbReference>
<dbReference type="GO" id="GO:0020037">
    <property type="term" value="F:heme binding"/>
    <property type="evidence" value="ECO:0007669"/>
    <property type="project" value="UniProtKB-UniRule"/>
</dbReference>
<feature type="signal peptide" evidence="20">
    <location>
        <begin position="1"/>
        <end position="29"/>
    </location>
</feature>
<comment type="cofactor">
    <cofactor evidence="17 20">
        <name>Ca(2+)</name>
        <dbReference type="ChEBI" id="CHEBI:29108"/>
    </cofactor>
    <text evidence="17 20">Binds 2 calcium ions per subunit.</text>
</comment>
<feature type="binding site" evidence="17">
    <location>
        <position position="252"/>
    </location>
    <ligand>
        <name>Ca(2+)</name>
        <dbReference type="ChEBI" id="CHEBI:29108"/>
        <label>2</label>
    </ligand>
</feature>
<dbReference type="InterPro" id="IPR010255">
    <property type="entry name" value="Haem_peroxidase_sf"/>
</dbReference>
<feature type="domain" description="Plant heme peroxidase family profile" evidence="21">
    <location>
        <begin position="32"/>
        <end position="332"/>
    </location>
</feature>
<dbReference type="PRINTS" id="PR00458">
    <property type="entry name" value="PEROXIDASE"/>
</dbReference>
<feature type="binding site" evidence="17">
    <location>
        <position position="260"/>
    </location>
    <ligand>
        <name>Ca(2+)</name>
        <dbReference type="ChEBI" id="CHEBI:29108"/>
        <label>2</label>
    </ligand>
</feature>
<dbReference type="PRINTS" id="PR00461">
    <property type="entry name" value="PLPEROXIDASE"/>
</dbReference>
<evidence type="ECO:0000256" key="20">
    <source>
        <dbReference type="RuleBase" id="RU362060"/>
    </source>
</evidence>
<accession>A0A2S3I466</accession>
<dbReference type="GO" id="GO:0005576">
    <property type="term" value="C:extracellular region"/>
    <property type="evidence" value="ECO:0007669"/>
    <property type="project" value="UniProtKB-SubCell"/>
</dbReference>
<evidence type="ECO:0000256" key="15">
    <source>
        <dbReference type="PIRSR" id="PIRSR600823-1"/>
    </source>
</evidence>
<keyword evidence="14 20" id="KW-0376">Hydrogen peroxide</keyword>
<evidence type="ECO:0000256" key="17">
    <source>
        <dbReference type="PIRSR" id="PIRSR600823-3"/>
    </source>
</evidence>
<feature type="binding site" evidence="17">
    <location>
        <position position="74"/>
    </location>
    <ligand>
        <name>Ca(2+)</name>
        <dbReference type="ChEBI" id="CHEBI:29108"/>
        <label>1</label>
    </ligand>
</feature>
<gene>
    <name evidence="22" type="ORF">PAHAL_6G278100</name>
</gene>
<dbReference type="PROSITE" id="PS00435">
    <property type="entry name" value="PEROXIDASE_1"/>
    <property type="match status" value="1"/>
</dbReference>
<dbReference type="InterPro" id="IPR000823">
    <property type="entry name" value="Peroxidase_pln"/>
</dbReference>
<protein>
    <recommendedName>
        <fullName evidence="5 20">Peroxidase</fullName>
        <ecNumber evidence="5 20">1.11.1.7</ecNumber>
    </recommendedName>
</protein>
<evidence type="ECO:0000256" key="8">
    <source>
        <dbReference type="ARBA" id="ARBA00022723"/>
    </source>
</evidence>
<comment type="similarity">
    <text evidence="20">Belongs to the peroxidase family. Classical plant (class III) peroxidase subfamily.</text>
</comment>
<keyword evidence="20" id="KW-0964">Secreted</keyword>
<reference evidence="22" key="1">
    <citation type="submission" date="2018-04" db="EMBL/GenBank/DDBJ databases">
        <title>WGS assembly of Panicum hallii.</title>
        <authorList>
            <person name="Lovell J."/>
            <person name="Jenkins J."/>
            <person name="Lowry D."/>
            <person name="Mamidi S."/>
            <person name="Sreedasyam A."/>
            <person name="Weng X."/>
            <person name="Barry K."/>
            <person name="Bonette J."/>
            <person name="Campitelli B."/>
            <person name="Daum C."/>
            <person name="Gordon S."/>
            <person name="Gould B."/>
            <person name="Lipzen A."/>
            <person name="Macqueen A."/>
            <person name="Palacio-Mejia J."/>
            <person name="Plott C."/>
            <person name="Shakirov E."/>
            <person name="Shu S."/>
            <person name="Yoshinaga Y."/>
            <person name="Zane M."/>
            <person name="Rokhsar D."/>
            <person name="Grimwood J."/>
            <person name="Schmutz J."/>
            <person name="Juenger T."/>
        </authorList>
    </citation>
    <scope>NUCLEOTIDE SEQUENCE [LARGE SCALE GENOMIC DNA]</scope>
    <source>
        <strain evidence="22">FIL2</strain>
    </source>
</reference>
<evidence type="ECO:0000256" key="9">
    <source>
        <dbReference type="ARBA" id="ARBA00022837"/>
    </source>
</evidence>
<dbReference type="EC" id="1.11.1.7" evidence="5 20"/>
<dbReference type="PROSITE" id="PS50873">
    <property type="entry name" value="PEROXIDASE_4"/>
    <property type="match status" value="1"/>
</dbReference>
<evidence type="ECO:0000256" key="14">
    <source>
        <dbReference type="ARBA" id="ARBA00023324"/>
    </source>
</evidence>
<evidence type="ECO:0000256" key="5">
    <source>
        <dbReference type="ARBA" id="ARBA00012313"/>
    </source>
</evidence>
<dbReference type="Pfam" id="PF00141">
    <property type="entry name" value="peroxidase"/>
    <property type="match status" value="1"/>
</dbReference>
<evidence type="ECO:0000256" key="11">
    <source>
        <dbReference type="ARBA" id="ARBA00023004"/>
    </source>
</evidence>
<feature type="disulfide bond" evidence="19">
    <location>
        <begin position="207"/>
        <end position="239"/>
    </location>
</feature>
<name>A0A2S3I466_9POAL</name>
<feature type="site" description="Transition state stabilizer" evidence="18">
    <location>
        <position position="69"/>
    </location>
</feature>
<dbReference type="AlphaFoldDB" id="A0A2S3I466"/>
<feature type="binding site" description="axial binding residue" evidence="17">
    <location>
        <position position="200"/>
    </location>
    <ligand>
        <name>heme b</name>
        <dbReference type="ChEBI" id="CHEBI:60344"/>
    </ligand>
    <ligandPart>
        <name>Fe</name>
        <dbReference type="ChEBI" id="CHEBI:18248"/>
    </ligandPart>
</feature>
<keyword evidence="11 17" id="KW-0408">Iron</keyword>
<sequence>MERRRRSLPLIAAAAAFLVVAAMPYPGEAATPLRKDYYDKSCSNLEAIVREEVARKINETVVTIPATLRLVFHDCMVGGCDAAVLIASKNYDAEKDAEDNESLAGDGFDTINRVKTAVERSCPGVVSCADIIQLAARDVVFLSKGPYWSVELGRRDSLVSRASDVKGKLPDPDMHVKELSPLFQRSGFSPDDMVALSGAHTVGFAHCTRFLKRLYNYSSSTPTDPSFNPDYAQQLKQACPPNVSKTIAVNMDPVSPITFDNKYYTNLQYRLGLFTSDQVLYTDGATKEIVDKFAGNQKEFFDAFVAAMIKLGRLGVKTGNDGEIRKVCTAFNH</sequence>
<feature type="disulfide bond" evidence="19">
    <location>
        <begin position="42"/>
        <end position="122"/>
    </location>
</feature>
<evidence type="ECO:0000256" key="13">
    <source>
        <dbReference type="ARBA" id="ARBA00023283"/>
    </source>
</evidence>
<dbReference type="InterPro" id="IPR033905">
    <property type="entry name" value="Secretory_peroxidase"/>
</dbReference>
<dbReference type="InterPro" id="IPR002016">
    <property type="entry name" value="Haem_peroxidase"/>
</dbReference>
<dbReference type="EMBL" id="CM008051">
    <property type="protein sequence ID" value="PAN36382.1"/>
    <property type="molecule type" value="Genomic_DNA"/>
</dbReference>
<evidence type="ECO:0000256" key="18">
    <source>
        <dbReference type="PIRSR" id="PIRSR600823-4"/>
    </source>
</evidence>
<keyword evidence="13" id="KW-0873">Pyrrolidone carboxylic acid</keyword>
<feature type="binding site" evidence="17">
    <location>
        <position position="77"/>
    </location>
    <ligand>
        <name>Ca(2+)</name>
        <dbReference type="ChEBI" id="CHEBI:29108"/>
        <label>1</label>
    </ligand>
</feature>
<dbReference type="GO" id="GO:0140825">
    <property type="term" value="F:lactoperoxidase activity"/>
    <property type="evidence" value="ECO:0007669"/>
    <property type="project" value="UniProtKB-EC"/>
</dbReference>
<dbReference type="GO" id="GO:0006979">
    <property type="term" value="P:response to oxidative stress"/>
    <property type="evidence" value="ECO:0007669"/>
    <property type="project" value="UniProtKB-UniRule"/>
</dbReference>
<keyword evidence="6 20" id="KW-0575">Peroxidase</keyword>
<feature type="active site" description="Proton acceptor" evidence="15">
    <location>
        <position position="73"/>
    </location>
</feature>
<feature type="disulfide bond" evidence="19">
    <location>
        <begin position="75"/>
        <end position="80"/>
    </location>
</feature>
<evidence type="ECO:0000313" key="22">
    <source>
        <dbReference type="EMBL" id="PAN36382.1"/>
    </source>
</evidence>
<feature type="binding site" evidence="17">
    <location>
        <position position="94"/>
    </location>
    <ligand>
        <name>Ca(2+)</name>
        <dbReference type="ChEBI" id="CHEBI:29108"/>
        <label>1</label>
    </ligand>
</feature>
<dbReference type="FunFam" id="1.10.420.10:FF:000001">
    <property type="entry name" value="Peroxidase"/>
    <property type="match status" value="1"/>
</dbReference>
<keyword evidence="20" id="KW-0732">Signal</keyword>
<evidence type="ECO:0000256" key="7">
    <source>
        <dbReference type="ARBA" id="ARBA00022617"/>
    </source>
</evidence>
<dbReference type="CDD" id="cd00693">
    <property type="entry name" value="secretory_peroxidase"/>
    <property type="match status" value="1"/>
</dbReference>
<feature type="binding site" evidence="17">
    <location>
        <position position="79"/>
    </location>
    <ligand>
        <name>Ca(2+)</name>
        <dbReference type="ChEBI" id="CHEBI:29108"/>
        <label>1</label>
    </ligand>
</feature>
<evidence type="ECO:0000256" key="16">
    <source>
        <dbReference type="PIRSR" id="PIRSR600823-2"/>
    </source>
</evidence>
<dbReference type="GO" id="GO:0042744">
    <property type="term" value="P:hydrogen peroxide catabolic process"/>
    <property type="evidence" value="ECO:0007669"/>
    <property type="project" value="UniProtKB-KW"/>
</dbReference>
<feature type="binding site" evidence="16">
    <location>
        <position position="170"/>
    </location>
    <ligand>
        <name>substrate</name>
    </ligand>
</feature>
<dbReference type="Gene3D" id="1.10.420.10">
    <property type="entry name" value="Peroxidase, domain 2"/>
    <property type="match status" value="1"/>
</dbReference>
<evidence type="ECO:0000256" key="19">
    <source>
        <dbReference type="PIRSR" id="PIRSR600823-5"/>
    </source>
</evidence>
<evidence type="ECO:0000256" key="12">
    <source>
        <dbReference type="ARBA" id="ARBA00023157"/>
    </source>
</evidence>
<keyword evidence="12 19" id="KW-1015">Disulfide bond</keyword>
<dbReference type="Gramene" id="PAN36382">
    <property type="protein sequence ID" value="PAN36382"/>
    <property type="gene ID" value="PAHAL_6G278100"/>
</dbReference>
<proteinExistence type="inferred from homology"/>
<keyword evidence="9 17" id="KW-0106">Calcium</keyword>
<feature type="binding site" evidence="17">
    <location>
        <position position="81"/>
    </location>
    <ligand>
        <name>Ca(2+)</name>
        <dbReference type="ChEBI" id="CHEBI:29108"/>
        <label>1</label>
    </ligand>
</feature>
<evidence type="ECO:0000256" key="2">
    <source>
        <dbReference type="ARBA" id="ARBA00002322"/>
    </source>
</evidence>
<comment type="cofactor">
    <cofactor evidence="17 20">
        <name>heme b</name>
        <dbReference type="ChEBI" id="CHEBI:60344"/>
    </cofactor>
    <text evidence="17 20">Binds 1 heme b (iron(II)-protoporphyrin IX) group per subunit.</text>
</comment>
<dbReference type="InterPro" id="IPR019793">
    <property type="entry name" value="Peroxidases_heam-ligand_BS"/>
</dbReference>
<dbReference type="Gene3D" id="1.10.520.10">
    <property type="match status" value="1"/>
</dbReference>
<evidence type="ECO:0000256" key="4">
    <source>
        <dbReference type="ARBA" id="ARBA00006873"/>
    </source>
</evidence>
<dbReference type="Proteomes" id="UP000243499">
    <property type="component" value="Chromosome 6"/>
</dbReference>
<comment type="catalytic activity">
    <reaction evidence="1 20">
        <text>2 a phenolic donor + H2O2 = 2 a phenolic radical donor + 2 H2O</text>
        <dbReference type="Rhea" id="RHEA:56136"/>
        <dbReference type="ChEBI" id="CHEBI:15377"/>
        <dbReference type="ChEBI" id="CHEBI:16240"/>
        <dbReference type="ChEBI" id="CHEBI:139520"/>
        <dbReference type="ChEBI" id="CHEBI:139521"/>
        <dbReference type="EC" id="1.11.1.7"/>
    </reaction>
</comment>
<dbReference type="SUPFAM" id="SSF48113">
    <property type="entry name" value="Heme-dependent peroxidases"/>
    <property type="match status" value="1"/>
</dbReference>
<evidence type="ECO:0000256" key="6">
    <source>
        <dbReference type="ARBA" id="ARBA00022559"/>
    </source>
</evidence>
<keyword evidence="7 20" id="KW-0349">Heme</keyword>